<dbReference type="OrthoDB" id="5425892at2759"/>
<evidence type="ECO:0000256" key="1">
    <source>
        <dbReference type="SAM" id="MobiDB-lite"/>
    </source>
</evidence>
<dbReference type="EMBL" id="JAPWDO010000005">
    <property type="protein sequence ID" value="KAJ5470747.1"/>
    <property type="molecule type" value="Genomic_DNA"/>
</dbReference>
<name>A0A9W9WP92_9EURO</name>
<comment type="caution">
    <text evidence="2">The sequence shown here is derived from an EMBL/GenBank/DDBJ whole genome shotgun (WGS) entry which is preliminary data.</text>
</comment>
<evidence type="ECO:0000313" key="2">
    <source>
        <dbReference type="EMBL" id="KAJ5470747.1"/>
    </source>
</evidence>
<protein>
    <submittedName>
        <fullName evidence="2">Uncharacterized protein</fullName>
    </submittedName>
</protein>
<accession>A0A9W9WP92</accession>
<organism evidence="2 3">
    <name type="scientific">Penicillium desertorum</name>
    <dbReference type="NCBI Taxonomy" id="1303715"/>
    <lineage>
        <taxon>Eukaryota</taxon>
        <taxon>Fungi</taxon>
        <taxon>Dikarya</taxon>
        <taxon>Ascomycota</taxon>
        <taxon>Pezizomycotina</taxon>
        <taxon>Eurotiomycetes</taxon>
        <taxon>Eurotiomycetidae</taxon>
        <taxon>Eurotiales</taxon>
        <taxon>Aspergillaceae</taxon>
        <taxon>Penicillium</taxon>
    </lineage>
</organism>
<feature type="compositionally biased region" description="Basic and acidic residues" evidence="1">
    <location>
        <begin position="40"/>
        <end position="51"/>
    </location>
</feature>
<feature type="region of interest" description="Disordered" evidence="1">
    <location>
        <begin position="1"/>
        <end position="66"/>
    </location>
</feature>
<evidence type="ECO:0000313" key="3">
    <source>
        <dbReference type="Proteomes" id="UP001147760"/>
    </source>
</evidence>
<dbReference type="Proteomes" id="UP001147760">
    <property type="component" value="Unassembled WGS sequence"/>
</dbReference>
<reference evidence="2" key="1">
    <citation type="submission" date="2022-12" db="EMBL/GenBank/DDBJ databases">
        <authorList>
            <person name="Petersen C."/>
        </authorList>
    </citation>
    <scope>NUCLEOTIDE SEQUENCE</scope>
    <source>
        <strain evidence="2">IBT 17660</strain>
    </source>
</reference>
<reference evidence="2" key="2">
    <citation type="journal article" date="2023" name="IMA Fungus">
        <title>Comparative genomic study of the Penicillium genus elucidates a diverse pangenome and 15 lateral gene transfer events.</title>
        <authorList>
            <person name="Petersen C."/>
            <person name="Sorensen T."/>
            <person name="Nielsen M.R."/>
            <person name="Sondergaard T.E."/>
            <person name="Sorensen J.L."/>
            <person name="Fitzpatrick D.A."/>
            <person name="Frisvad J.C."/>
            <person name="Nielsen K.L."/>
        </authorList>
    </citation>
    <scope>NUCLEOTIDE SEQUENCE</scope>
    <source>
        <strain evidence="2">IBT 17660</strain>
    </source>
</reference>
<feature type="compositionally biased region" description="Polar residues" evidence="1">
    <location>
        <begin position="23"/>
        <end position="39"/>
    </location>
</feature>
<keyword evidence="3" id="KW-1185">Reference proteome</keyword>
<sequence>MASNNHNGNYGEPNTGRDHTILPFTQNPKPYTDTAGSSRPSRDETSSEKTWKPTFHRQHSWSNQDYKHQLQERLYRSEKGKETGFTEVHSGD</sequence>
<gene>
    <name evidence="2" type="ORF">N7530_008104</name>
</gene>
<proteinExistence type="predicted"/>
<dbReference type="AlphaFoldDB" id="A0A9W9WP92"/>